<reference evidence="1" key="2">
    <citation type="submission" date="2018-05" db="EMBL/GenBank/DDBJ databases">
        <title>OmerRS3 (Oryza meridionalis Reference Sequence Version 3).</title>
        <authorList>
            <person name="Zhang J."/>
            <person name="Kudrna D."/>
            <person name="Lee S."/>
            <person name="Talag J."/>
            <person name="Welchert J."/>
            <person name="Wing R.A."/>
        </authorList>
    </citation>
    <scope>NUCLEOTIDE SEQUENCE [LARGE SCALE GENOMIC DNA]</scope>
    <source>
        <strain evidence="1">cv. OR44</strain>
    </source>
</reference>
<proteinExistence type="predicted"/>
<dbReference type="AlphaFoldDB" id="A0A0E0D880"/>
<protein>
    <submittedName>
        <fullName evidence="1">Uncharacterized protein</fullName>
    </submittedName>
</protein>
<evidence type="ECO:0000313" key="2">
    <source>
        <dbReference type="Proteomes" id="UP000008021"/>
    </source>
</evidence>
<name>A0A0E0D880_9ORYZ</name>
<evidence type="ECO:0000313" key="1">
    <source>
        <dbReference type="EnsemblPlants" id="OMERI03G34590.1"/>
    </source>
</evidence>
<sequence length="81" mass="8687">MTHFQDVTSMPECRICWDLAWMGCRFWCIKYGTKVPAGAGPGGGMGCSQLAAIDPCLDAAFAGTLDGLPVSLYSVYTVWSC</sequence>
<reference evidence="1" key="1">
    <citation type="submission" date="2015-04" db="UniProtKB">
        <authorList>
            <consortium name="EnsemblPlants"/>
        </authorList>
    </citation>
    <scope>IDENTIFICATION</scope>
</reference>
<dbReference type="Proteomes" id="UP000008021">
    <property type="component" value="Chromosome 3"/>
</dbReference>
<dbReference type="Gramene" id="OMERI03G34590.1">
    <property type="protein sequence ID" value="OMERI03G34590.1"/>
    <property type="gene ID" value="OMERI03G34590"/>
</dbReference>
<dbReference type="HOGENOM" id="CLU_2577884_0_0_1"/>
<organism evidence="1">
    <name type="scientific">Oryza meridionalis</name>
    <dbReference type="NCBI Taxonomy" id="40149"/>
    <lineage>
        <taxon>Eukaryota</taxon>
        <taxon>Viridiplantae</taxon>
        <taxon>Streptophyta</taxon>
        <taxon>Embryophyta</taxon>
        <taxon>Tracheophyta</taxon>
        <taxon>Spermatophyta</taxon>
        <taxon>Magnoliopsida</taxon>
        <taxon>Liliopsida</taxon>
        <taxon>Poales</taxon>
        <taxon>Poaceae</taxon>
        <taxon>BOP clade</taxon>
        <taxon>Oryzoideae</taxon>
        <taxon>Oryzeae</taxon>
        <taxon>Oryzinae</taxon>
        <taxon>Oryza</taxon>
    </lineage>
</organism>
<dbReference type="EnsemblPlants" id="OMERI03G34590.1">
    <property type="protein sequence ID" value="OMERI03G34590.1"/>
    <property type="gene ID" value="OMERI03G34590"/>
</dbReference>
<accession>A0A0E0D880</accession>
<keyword evidence="2" id="KW-1185">Reference proteome</keyword>